<protein>
    <submittedName>
        <fullName evidence="1">UDP-glucuronosyl/UDP-glucosyltransferase protein</fullName>
    </submittedName>
</protein>
<gene>
    <name evidence="1" type="ORF">IHE45_09G044600</name>
</gene>
<dbReference type="EMBL" id="CM037019">
    <property type="protein sequence ID" value="KAH7672266.1"/>
    <property type="molecule type" value="Genomic_DNA"/>
</dbReference>
<evidence type="ECO:0000313" key="2">
    <source>
        <dbReference type="Proteomes" id="UP000827976"/>
    </source>
</evidence>
<reference evidence="2" key="1">
    <citation type="journal article" date="2022" name="Nat. Commun.">
        <title>Chromosome evolution and the genetic basis of agronomically important traits in greater yam.</title>
        <authorList>
            <person name="Bredeson J.V."/>
            <person name="Lyons J.B."/>
            <person name="Oniyinde I.O."/>
            <person name="Okereke N.R."/>
            <person name="Kolade O."/>
            <person name="Nnabue I."/>
            <person name="Nwadili C.O."/>
            <person name="Hribova E."/>
            <person name="Parker M."/>
            <person name="Nwogha J."/>
            <person name="Shu S."/>
            <person name="Carlson J."/>
            <person name="Kariba R."/>
            <person name="Muthemba S."/>
            <person name="Knop K."/>
            <person name="Barton G.J."/>
            <person name="Sherwood A.V."/>
            <person name="Lopez-Montes A."/>
            <person name="Asiedu R."/>
            <person name="Jamnadass R."/>
            <person name="Muchugi A."/>
            <person name="Goodstein D."/>
            <person name="Egesi C.N."/>
            <person name="Featherston J."/>
            <person name="Asfaw A."/>
            <person name="Simpson G.G."/>
            <person name="Dolezel J."/>
            <person name="Hendre P.S."/>
            <person name="Van Deynze A."/>
            <person name="Kumar P.L."/>
            <person name="Obidiegwu J.E."/>
            <person name="Bhattacharjee R."/>
            <person name="Rokhsar D.S."/>
        </authorList>
    </citation>
    <scope>NUCLEOTIDE SEQUENCE [LARGE SCALE GENOMIC DNA]</scope>
    <source>
        <strain evidence="2">cv. TDa95/00328</strain>
    </source>
</reference>
<organism evidence="1 2">
    <name type="scientific">Dioscorea alata</name>
    <name type="common">Purple yam</name>
    <dbReference type="NCBI Taxonomy" id="55571"/>
    <lineage>
        <taxon>Eukaryota</taxon>
        <taxon>Viridiplantae</taxon>
        <taxon>Streptophyta</taxon>
        <taxon>Embryophyta</taxon>
        <taxon>Tracheophyta</taxon>
        <taxon>Spermatophyta</taxon>
        <taxon>Magnoliopsida</taxon>
        <taxon>Liliopsida</taxon>
        <taxon>Dioscoreales</taxon>
        <taxon>Dioscoreaceae</taxon>
        <taxon>Dioscorea</taxon>
    </lineage>
</organism>
<accession>A0ACB7VER8</accession>
<name>A0ACB7VER8_DIOAL</name>
<evidence type="ECO:0000313" key="1">
    <source>
        <dbReference type="EMBL" id="KAH7672266.1"/>
    </source>
</evidence>
<comment type="caution">
    <text evidence="1">The sequence shown here is derived from an EMBL/GenBank/DDBJ whole genome shotgun (WGS) entry which is preliminary data.</text>
</comment>
<dbReference type="Proteomes" id="UP000827976">
    <property type="component" value="Chromosome 9"/>
</dbReference>
<proteinExistence type="predicted"/>
<sequence>MGHEQNPPHVLFVSFPGQGHLNPLLRLAKRVAAAGLLVTFSTTISAGQKIQSSTSTLPGVSTPIGSGHLRFSFFSDGTELLDPSIDISTLTHHLNTIGSSSFSSLLRRQSSDGHPVSFIVNNPFIPWVLDIAGEFHIPCAVLWIQSCAVFSIYYHYHHSLSTFPSSDNPNPTITLPGLPPLTAGDIPTFLLPTNPYPSLTDSILSQFKNISKATYVLLNTFDELEHDAIQSISKLLPVIPVGPLIEEDDEDEEKSKKIRGDQWKVADECMAWLDEQEANSVVYVSLGSIVILSPEEMVEMATGLKNTGRPFLWVVREELEKYLPEGYVEEMKGKGMVVRWSPQDRVLGHEAVACFVSHCGWNSTLETMAAGVPVVAYPQWGDQVTDAKFLVDVYGVGVRMRSPTSREEVVRCVEEVVAGKESEKMRRMAGELKEKARKAIKEGGSSFVNVKRFVDGIATPLNNNKIS</sequence>
<keyword evidence="2" id="KW-1185">Reference proteome</keyword>